<protein>
    <submittedName>
        <fullName evidence="2">Uncharacterized protein</fullName>
    </submittedName>
</protein>
<dbReference type="GO" id="GO:0003713">
    <property type="term" value="F:transcription coactivator activity"/>
    <property type="evidence" value="ECO:0007669"/>
    <property type="project" value="InterPro"/>
</dbReference>
<dbReference type="EMBL" id="OV121139">
    <property type="protein sequence ID" value="CAH0562001.1"/>
    <property type="molecule type" value="Genomic_DNA"/>
</dbReference>
<dbReference type="Gene3D" id="1.20.940.10">
    <property type="entry name" value="Functional domain of the splicing factor Prp18"/>
    <property type="match status" value="1"/>
</dbReference>
<feature type="region of interest" description="Disordered" evidence="1">
    <location>
        <begin position="1"/>
        <end position="31"/>
    </location>
</feature>
<dbReference type="AlphaFoldDB" id="A0A9P0BFE5"/>
<proteinExistence type="predicted"/>
<keyword evidence="3" id="KW-1185">Reference proteome</keyword>
<dbReference type="GO" id="GO:0006357">
    <property type="term" value="P:regulation of transcription by RNA polymerase II"/>
    <property type="evidence" value="ECO:0007669"/>
    <property type="project" value="InterPro"/>
</dbReference>
<dbReference type="PANTHER" id="PTHR18834">
    <property type="entry name" value="STEROID RECEPTOR RNA ACTIVATOR 1"/>
    <property type="match status" value="1"/>
</dbReference>
<dbReference type="Proteomes" id="UP001154078">
    <property type="component" value="Chromosome 8"/>
</dbReference>
<dbReference type="InterPro" id="IPR040243">
    <property type="entry name" value="Steroid_recept_RNA_1"/>
</dbReference>
<sequence length="151" mass="16637">MSKDKKVDPGWNDPPMLNYTTSNPPPKSRITNKRVAFPIASNSSQGSPLNVNAPPPMGSVVPPPVAFVNINKLIDENSGNDTVKMHLELIKNMWQQGQFTDDVKVLISDLVLSVCEKNAAKANEMLLKLSTGHSDISNQWIESIKQLINNM</sequence>
<evidence type="ECO:0000256" key="1">
    <source>
        <dbReference type="SAM" id="MobiDB-lite"/>
    </source>
</evidence>
<organism evidence="2 3">
    <name type="scientific">Brassicogethes aeneus</name>
    <name type="common">Rape pollen beetle</name>
    <name type="synonym">Meligethes aeneus</name>
    <dbReference type="NCBI Taxonomy" id="1431903"/>
    <lineage>
        <taxon>Eukaryota</taxon>
        <taxon>Metazoa</taxon>
        <taxon>Ecdysozoa</taxon>
        <taxon>Arthropoda</taxon>
        <taxon>Hexapoda</taxon>
        <taxon>Insecta</taxon>
        <taxon>Pterygota</taxon>
        <taxon>Neoptera</taxon>
        <taxon>Endopterygota</taxon>
        <taxon>Coleoptera</taxon>
        <taxon>Polyphaga</taxon>
        <taxon>Cucujiformia</taxon>
        <taxon>Nitidulidae</taxon>
        <taxon>Meligethinae</taxon>
        <taxon>Brassicogethes</taxon>
    </lineage>
</organism>
<dbReference type="PANTHER" id="PTHR18834:SF2">
    <property type="entry name" value="STEROID RECEPTOR RNA ACTIVATOR 1"/>
    <property type="match status" value="1"/>
</dbReference>
<name>A0A9P0BFE5_BRAAE</name>
<dbReference type="GO" id="GO:0005634">
    <property type="term" value="C:nucleus"/>
    <property type="evidence" value="ECO:0007669"/>
    <property type="project" value="TreeGrafter"/>
</dbReference>
<accession>A0A9P0BFE5</accession>
<gene>
    <name evidence="2" type="ORF">MELIAE_LOCUS11254</name>
</gene>
<evidence type="ECO:0000313" key="2">
    <source>
        <dbReference type="EMBL" id="CAH0562001.1"/>
    </source>
</evidence>
<dbReference type="OrthoDB" id="5982138at2759"/>
<evidence type="ECO:0000313" key="3">
    <source>
        <dbReference type="Proteomes" id="UP001154078"/>
    </source>
</evidence>
<reference evidence="2" key="1">
    <citation type="submission" date="2021-12" db="EMBL/GenBank/DDBJ databases">
        <authorList>
            <person name="King R."/>
        </authorList>
    </citation>
    <scope>NUCLEOTIDE SEQUENCE</scope>
</reference>